<reference evidence="3 4" key="1">
    <citation type="submission" date="2016-09" db="EMBL/GenBank/DDBJ databases">
        <title>Extensive genetic diversity and differential bi-allelic expression allows diatom success in the polar Southern Ocean.</title>
        <authorList>
            <consortium name="DOE Joint Genome Institute"/>
            <person name="Mock T."/>
            <person name="Otillar R.P."/>
            <person name="Strauss J."/>
            <person name="Dupont C."/>
            <person name="Frickenhaus S."/>
            <person name="Maumus F."/>
            <person name="Mcmullan M."/>
            <person name="Sanges R."/>
            <person name="Schmutz J."/>
            <person name="Toseland A."/>
            <person name="Valas R."/>
            <person name="Veluchamy A."/>
            <person name="Ward B.J."/>
            <person name="Allen A."/>
            <person name="Barry K."/>
            <person name="Falciatore A."/>
            <person name="Ferrante M."/>
            <person name="Fortunato A.E."/>
            <person name="Gloeckner G."/>
            <person name="Gruber A."/>
            <person name="Hipkin R."/>
            <person name="Janech M."/>
            <person name="Kroth P."/>
            <person name="Leese F."/>
            <person name="Lindquist E."/>
            <person name="Lyon B.R."/>
            <person name="Martin J."/>
            <person name="Mayer C."/>
            <person name="Parker M."/>
            <person name="Quesneville H."/>
            <person name="Raymond J."/>
            <person name="Uhlig C."/>
            <person name="Valentin K.U."/>
            <person name="Worden A.Z."/>
            <person name="Armbrust E.V."/>
            <person name="Bowler C."/>
            <person name="Green B."/>
            <person name="Moulton V."/>
            <person name="Van Oosterhout C."/>
            <person name="Grigoriev I."/>
        </authorList>
    </citation>
    <scope>NUCLEOTIDE SEQUENCE [LARGE SCALE GENOMIC DNA]</scope>
    <source>
        <strain evidence="3 4">CCMP1102</strain>
    </source>
</reference>
<feature type="transmembrane region" description="Helical" evidence="1">
    <location>
        <begin position="206"/>
        <end position="230"/>
    </location>
</feature>
<evidence type="ECO:0000313" key="4">
    <source>
        <dbReference type="Proteomes" id="UP000095751"/>
    </source>
</evidence>
<gene>
    <name evidence="3" type="ORF">FRACYDRAFT_267933</name>
</gene>
<dbReference type="KEGG" id="fcy:FRACYDRAFT_267933"/>
<protein>
    <submittedName>
        <fullName evidence="3">Uncharacterized protein</fullName>
    </submittedName>
</protein>
<feature type="chain" id="PRO_5009193581" evidence="2">
    <location>
        <begin position="25"/>
        <end position="231"/>
    </location>
</feature>
<dbReference type="InParanoid" id="A0A1E7FTH5"/>
<dbReference type="AlphaFoldDB" id="A0A1E7FTH5"/>
<keyword evidence="1" id="KW-0812">Transmembrane</keyword>
<keyword evidence="1" id="KW-0472">Membrane</keyword>
<keyword evidence="4" id="KW-1185">Reference proteome</keyword>
<evidence type="ECO:0000313" key="3">
    <source>
        <dbReference type="EMBL" id="OEU21472.1"/>
    </source>
</evidence>
<name>A0A1E7FTH5_9STRA</name>
<sequence length="231" mass="23564">MVFFLQRNTALLFVVIASVDVVSGGCLGNGVGNTCTSSLTHPNIACCIRTKTGASYNACCSDDEFSTVGVFKDTTVDDDASECKITGTGVGCPTTVVPGNDGSTSTDFGDKTPCLRVSEDSTCSNKQNDPTKNYGTCTNTAEGTFDVCCVGTNTGTYAVGDSCMVTVPGLSISKGADDEDSSIADVTVVGDNTLSTSISTSASATVGIPTSISSITGVVVIVTTLLYSFFN</sequence>
<keyword evidence="1" id="KW-1133">Transmembrane helix</keyword>
<feature type="signal peptide" evidence="2">
    <location>
        <begin position="1"/>
        <end position="24"/>
    </location>
</feature>
<evidence type="ECO:0000256" key="1">
    <source>
        <dbReference type="SAM" id="Phobius"/>
    </source>
</evidence>
<dbReference type="EMBL" id="KV784354">
    <property type="protein sequence ID" value="OEU21472.1"/>
    <property type="molecule type" value="Genomic_DNA"/>
</dbReference>
<keyword evidence="2" id="KW-0732">Signal</keyword>
<organism evidence="3 4">
    <name type="scientific">Fragilariopsis cylindrus CCMP1102</name>
    <dbReference type="NCBI Taxonomy" id="635003"/>
    <lineage>
        <taxon>Eukaryota</taxon>
        <taxon>Sar</taxon>
        <taxon>Stramenopiles</taxon>
        <taxon>Ochrophyta</taxon>
        <taxon>Bacillariophyta</taxon>
        <taxon>Bacillariophyceae</taxon>
        <taxon>Bacillariophycidae</taxon>
        <taxon>Bacillariales</taxon>
        <taxon>Bacillariaceae</taxon>
        <taxon>Fragilariopsis</taxon>
    </lineage>
</organism>
<dbReference type="Proteomes" id="UP000095751">
    <property type="component" value="Unassembled WGS sequence"/>
</dbReference>
<evidence type="ECO:0000256" key="2">
    <source>
        <dbReference type="SAM" id="SignalP"/>
    </source>
</evidence>
<proteinExistence type="predicted"/>
<accession>A0A1E7FTH5</accession>